<keyword evidence="3" id="KW-1185">Reference proteome</keyword>
<feature type="coiled-coil region" evidence="1">
    <location>
        <begin position="220"/>
        <end position="269"/>
    </location>
</feature>
<evidence type="ECO:0000313" key="3">
    <source>
        <dbReference type="Proteomes" id="UP000658720"/>
    </source>
</evidence>
<comment type="caution">
    <text evidence="2">The sequence shown here is derived from an EMBL/GenBank/DDBJ whole genome shotgun (WGS) entry which is preliminary data.</text>
</comment>
<accession>A0ABR9VNI6</accession>
<evidence type="ECO:0008006" key="4">
    <source>
        <dbReference type="Google" id="ProtNLM"/>
    </source>
</evidence>
<dbReference type="Proteomes" id="UP000658720">
    <property type="component" value="Unassembled WGS sequence"/>
</dbReference>
<dbReference type="Gene3D" id="2.40.160.20">
    <property type="match status" value="1"/>
</dbReference>
<evidence type="ECO:0000256" key="1">
    <source>
        <dbReference type="SAM" id="Coils"/>
    </source>
</evidence>
<gene>
    <name evidence="2" type="ORF">IQ217_03365</name>
</gene>
<dbReference type="SUPFAM" id="SSF56925">
    <property type="entry name" value="OMPA-like"/>
    <property type="match status" value="1"/>
</dbReference>
<dbReference type="EMBL" id="JADEVV010000006">
    <property type="protein sequence ID" value="MBE9252910.1"/>
    <property type="molecule type" value="Genomic_DNA"/>
</dbReference>
<name>A0ABR9VNI6_9SYNC</name>
<proteinExistence type="predicted"/>
<feature type="coiled-coil region" evidence="1">
    <location>
        <begin position="317"/>
        <end position="374"/>
    </location>
</feature>
<dbReference type="InterPro" id="IPR011250">
    <property type="entry name" value="OMP/PagP_B-barrel"/>
</dbReference>
<sequence>MLEQLKNPIKLILIIQGFLLGTSGLFTPKVLANPVSLSSIAPEAKSISSCNEVVPTSNFITPTESSLEEEQPLPAPTSSCASDLEILSSEPNTLISQEFIPPPETVPDSSEVLDPLQVQTVEDSDKWRFVFQPYATIPISTYGSATVKGETVNYRLGLGELLQYLNVAASGRVEAWKGNWGFIIDGYYVNLQGAGSVQRTNTRTPSPINTVDYFLTKGINSNIQEVANLLDQQVQLLQEQEELKASETLQNFEREVNDLQVTLAKDAQSLETLASDFKFFTETLAQDGRKLETLSTNIQEVQSLNVPLEVDQGFKKAIALNSAIAKNQEQLRDLQQQIQNIGTIPSLNQVQQNLQQTRAVLEEAGQKVQELQQIEDSESLRTLQSTIEQDKQLIDQQIEDINKVQNFQDNREPQQINNNIDSSLQFNQGIYDFAISYNFGDSPPAGLPKEPSGKEFPRFWFQPILGVRLNSVNLQLENTINYSISSSLVNIEGTTQNTLQAGKVWLDPLIGGKLGLQLSDPITLWFRGDVSGFGLSGDTNYSWNLFFGMDWWVRENISLQLAYRFYQLNYQTGTGSNAFGFSESFNGPFLSASFHF</sequence>
<keyword evidence="1" id="KW-0175">Coiled coil</keyword>
<protein>
    <recommendedName>
        <fullName evidence="4">Chromosome segregation ATPase-like protein</fullName>
    </recommendedName>
</protein>
<evidence type="ECO:0000313" key="2">
    <source>
        <dbReference type="EMBL" id="MBE9252910.1"/>
    </source>
</evidence>
<reference evidence="2 3" key="1">
    <citation type="submission" date="2020-10" db="EMBL/GenBank/DDBJ databases">
        <authorList>
            <person name="Castelo-Branco R."/>
            <person name="Eusebio N."/>
            <person name="Adriana R."/>
            <person name="Vieira A."/>
            <person name="Brugerolle De Fraissinette N."/>
            <person name="Rezende De Castro R."/>
            <person name="Schneider M.P."/>
            <person name="Vasconcelos V."/>
            <person name="Leao P.N."/>
        </authorList>
    </citation>
    <scope>NUCLEOTIDE SEQUENCE [LARGE SCALE GENOMIC DNA]</scope>
    <source>
        <strain evidence="2 3">LEGE 00031</strain>
    </source>
</reference>
<organism evidence="2 3">
    <name type="scientific">Synechocystis salina LEGE 00031</name>
    <dbReference type="NCBI Taxonomy" id="1828736"/>
    <lineage>
        <taxon>Bacteria</taxon>
        <taxon>Bacillati</taxon>
        <taxon>Cyanobacteriota</taxon>
        <taxon>Cyanophyceae</taxon>
        <taxon>Synechococcales</taxon>
        <taxon>Merismopediaceae</taxon>
        <taxon>Synechocystis</taxon>
    </lineage>
</organism>
<dbReference type="RefSeq" id="WP_194018917.1">
    <property type="nucleotide sequence ID" value="NZ_JADEVV010000006.1"/>
</dbReference>